<dbReference type="OrthoDB" id="2444659at2759"/>
<organism evidence="3 4">
    <name type="scientific">Linnemannia elongata AG-77</name>
    <dbReference type="NCBI Taxonomy" id="1314771"/>
    <lineage>
        <taxon>Eukaryota</taxon>
        <taxon>Fungi</taxon>
        <taxon>Fungi incertae sedis</taxon>
        <taxon>Mucoromycota</taxon>
        <taxon>Mortierellomycotina</taxon>
        <taxon>Mortierellomycetes</taxon>
        <taxon>Mortierellales</taxon>
        <taxon>Mortierellaceae</taxon>
        <taxon>Linnemannia</taxon>
    </lineage>
</organism>
<proteinExistence type="predicted"/>
<accession>A0A197JEC8</accession>
<sequence length="621" mass="68179">MGVLDLVCVATDPDRTKFYGLAYADGYSFDSTKAKYAVLVNTNTRPTDPTQLAWSVVSVLDSSLLAGDPNPANNVDFSCTASAQGVFTLFGRAMSSSPSSKDRMPYGIRYDPNGSMDARFNFTRPGGWMNITISGEYNWSGTFNRRYLGYVNSGTTKVLVHASISDKNDTINFATMNESTNSLTMTAKWAMNASIHGSSLQALWIDNDYLYTYGQGDTWTDPFVLSAFPLTTLGPTTPVSRGYTSNITYSCYNYPTPIVYYVKDTLSLLCGLERSASLPCVLYTVKNPNSGRYVEWPEYFDADVVNMDSFTPMGNSTDFWSYALIKKKGAMYTFGNDNGFRYTRMVNSVSVADPFGVDPNVIMTRIISSISSAPLSTGLIIGIIAGVVFILAGVVFLLVRRGNMHKNKDDNTKTDDARDQFASADDDDKSVTSKTTDDISRRNYSYLEGKYPCSIYRDRQPGSTDILLMAPITPIPEHLLEQLEVLQEQMRQVQAEIRAAQISSQSQPDDSTSISYEGKPTLPSPIIPERDTRSSLENAKRTRPWQLISPAPPTHSGQIKVMHSPSAPAFSILGAQPSSSQDSPEPEVAPQGFAESNESIDVPSAPVAPSTLDYSQNQTKP</sequence>
<feature type="compositionally biased region" description="Basic and acidic residues" evidence="1">
    <location>
        <begin position="407"/>
        <end position="419"/>
    </location>
</feature>
<name>A0A197JEC8_9FUNG</name>
<feature type="transmembrane region" description="Helical" evidence="2">
    <location>
        <begin position="375"/>
        <end position="399"/>
    </location>
</feature>
<feature type="region of interest" description="Disordered" evidence="1">
    <location>
        <begin position="407"/>
        <end position="437"/>
    </location>
</feature>
<gene>
    <name evidence="3" type="ORF">K457DRAFT_36528</name>
</gene>
<feature type="compositionally biased region" description="Polar residues" evidence="1">
    <location>
        <begin position="501"/>
        <end position="515"/>
    </location>
</feature>
<evidence type="ECO:0000256" key="1">
    <source>
        <dbReference type="SAM" id="MobiDB-lite"/>
    </source>
</evidence>
<reference evidence="3 4" key="1">
    <citation type="submission" date="2016-05" db="EMBL/GenBank/DDBJ databases">
        <title>Genome sequencing reveals origins of a unique bacterial endosymbiosis in the earliest lineages of terrestrial Fungi.</title>
        <authorList>
            <consortium name="DOE Joint Genome Institute"/>
            <person name="Uehling J."/>
            <person name="Gryganskyi A."/>
            <person name="Hameed K."/>
            <person name="Tschaplinski T."/>
            <person name="Misztal P."/>
            <person name="Wu S."/>
            <person name="Desiro A."/>
            <person name="Vande Pol N."/>
            <person name="Du Z.-Y."/>
            <person name="Zienkiewicz A."/>
            <person name="Zienkiewicz K."/>
            <person name="Morin E."/>
            <person name="Tisserant E."/>
            <person name="Splivallo R."/>
            <person name="Hainaut M."/>
            <person name="Henrissat B."/>
            <person name="Ohm R."/>
            <person name="Kuo A."/>
            <person name="Yan J."/>
            <person name="Lipzen A."/>
            <person name="Nolan M."/>
            <person name="Labutti K."/>
            <person name="Barry K."/>
            <person name="Goldstein A."/>
            <person name="Labbe J."/>
            <person name="Schadt C."/>
            <person name="Tuskan G."/>
            <person name="Grigoriev I."/>
            <person name="Martin F."/>
            <person name="Vilgalys R."/>
            <person name="Bonito G."/>
        </authorList>
    </citation>
    <scope>NUCLEOTIDE SEQUENCE [LARGE SCALE GENOMIC DNA]</scope>
    <source>
        <strain evidence="3 4">AG-77</strain>
    </source>
</reference>
<feature type="compositionally biased region" description="Basic and acidic residues" evidence="1">
    <location>
        <begin position="528"/>
        <end position="540"/>
    </location>
</feature>
<dbReference type="EMBL" id="KV442117">
    <property type="protein sequence ID" value="OAQ23502.1"/>
    <property type="molecule type" value="Genomic_DNA"/>
</dbReference>
<keyword evidence="2" id="KW-1133">Transmembrane helix</keyword>
<protein>
    <submittedName>
        <fullName evidence="3">Uncharacterized protein</fullName>
    </submittedName>
</protein>
<evidence type="ECO:0000313" key="3">
    <source>
        <dbReference type="EMBL" id="OAQ23502.1"/>
    </source>
</evidence>
<feature type="compositionally biased region" description="Polar residues" evidence="1">
    <location>
        <begin position="612"/>
        <end position="621"/>
    </location>
</feature>
<evidence type="ECO:0000313" key="4">
    <source>
        <dbReference type="Proteomes" id="UP000078512"/>
    </source>
</evidence>
<feature type="region of interest" description="Disordered" evidence="1">
    <location>
        <begin position="499"/>
        <end position="621"/>
    </location>
</feature>
<dbReference type="Proteomes" id="UP000078512">
    <property type="component" value="Unassembled WGS sequence"/>
</dbReference>
<dbReference type="AlphaFoldDB" id="A0A197JEC8"/>
<keyword evidence="2" id="KW-0472">Membrane</keyword>
<evidence type="ECO:0000256" key="2">
    <source>
        <dbReference type="SAM" id="Phobius"/>
    </source>
</evidence>
<keyword evidence="2" id="KW-0812">Transmembrane</keyword>
<keyword evidence="4" id="KW-1185">Reference proteome</keyword>